<reference evidence="3" key="1">
    <citation type="submission" date="2017-09" db="EMBL/GenBank/DDBJ databases">
        <title>The Reconstruction of 2,631 Draft Metagenome-Assembled Genomes from the Global Oceans.</title>
        <authorList>
            <person name="Tully B.J."/>
            <person name="Graham E.D."/>
            <person name="Heidelberg J.F."/>
        </authorList>
    </citation>
    <scope>NUCLEOTIDE SEQUENCE [LARGE SCALE GENOMIC DNA]</scope>
</reference>
<accession>A0A2D6YGE8</accession>
<keyword evidence="1" id="KW-0812">Transmembrane</keyword>
<feature type="transmembrane region" description="Helical" evidence="1">
    <location>
        <begin position="32"/>
        <end position="54"/>
    </location>
</feature>
<protein>
    <recommendedName>
        <fullName evidence="4">DUF4405 domain-containing protein</fullName>
    </recommendedName>
</protein>
<proteinExistence type="predicted"/>
<gene>
    <name evidence="2" type="ORF">CMN54_02155</name>
</gene>
<evidence type="ECO:0000256" key="1">
    <source>
        <dbReference type="SAM" id="Phobius"/>
    </source>
</evidence>
<feature type="transmembrane region" description="Helical" evidence="1">
    <location>
        <begin position="100"/>
        <end position="120"/>
    </location>
</feature>
<feature type="transmembrane region" description="Helical" evidence="1">
    <location>
        <begin position="75"/>
        <end position="94"/>
    </location>
</feature>
<evidence type="ECO:0008006" key="4">
    <source>
        <dbReference type="Google" id="ProtNLM"/>
    </source>
</evidence>
<evidence type="ECO:0000313" key="3">
    <source>
        <dbReference type="Proteomes" id="UP000226525"/>
    </source>
</evidence>
<sequence>MRRLVVASSCFLVVTGLILTWQDHLPIDEEDLFISVLHIWVGFFFIVIFPMYAIDHLKTHRGKLRKFSWTLLSGSLQLISGIGLLISGIILLLWGDELELPVTVHYLLTFTLIAGLLAHWRIPKNK</sequence>
<name>A0A2D6YGE8_9DELT</name>
<dbReference type="EMBL" id="NZEX01000021">
    <property type="protein sequence ID" value="MAH62257.1"/>
    <property type="molecule type" value="Genomic_DNA"/>
</dbReference>
<keyword evidence="1" id="KW-0472">Membrane</keyword>
<dbReference type="SUPFAM" id="SSF103473">
    <property type="entry name" value="MFS general substrate transporter"/>
    <property type="match status" value="1"/>
</dbReference>
<comment type="caution">
    <text evidence="2">The sequence shown here is derived from an EMBL/GenBank/DDBJ whole genome shotgun (WGS) entry which is preliminary data.</text>
</comment>
<keyword evidence="1" id="KW-1133">Transmembrane helix</keyword>
<dbReference type="AlphaFoldDB" id="A0A2D6YGE8"/>
<dbReference type="Proteomes" id="UP000226525">
    <property type="component" value="Unassembled WGS sequence"/>
</dbReference>
<dbReference type="InterPro" id="IPR036259">
    <property type="entry name" value="MFS_trans_sf"/>
</dbReference>
<evidence type="ECO:0000313" key="2">
    <source>
        <dbReference type="EMBL" id="MAH62257.1"/>
    </source>
</evidence>
<organism evidence="2 3">
    <name type="scientific">SAR324 cluster bacterium</name>
    <dbReference type="NCBI Taxonomy" id="2024889"/>
    <lineage>
        <taxon>Bacteria</taxon>
        <taxon>Deltaproteobacteria</taxon>
        <taxon>SAR324 cluster</taxon>
    </lineage>
</organism>